<dbReference type="Gene3D" id="3.30.70.2450">
    <property type="match status" value="1"/>
</dbReference>
<keyword evidence="3" id="KW-0274">FAD</keyword>
<reference evidence="5" key="1">
    <citation type="submission" date="2019-09" db="EMBL/GenBank/DDBJ databases">
        <authorList>
            <person name="Teo W.F.A."/>
            <person name="Duangmal K."/>
        </authorList>
    </citation>
    <scope>NUCLEOTIDE SEQUENCE [LARGE SCALE GENOMIC DNA]</scope>
    <source>
        <strain evidence="5">K81G1</strain>
    </source>
</reference>
<dbReference type="Gene3D" id="3.40.30.120">
    <property type="match status" value="1"/>
</dbReference>
<evidence type="ECO:0000256" key="2">
    <source>
        <dbReference type="ARBA" id="ARBA00022630"/>
    </source>
</evidence>
<dbReference type="GO" id="GO:0071949">
    <property type="term" value="F:FAD binding"/>
    <property type="evidence" value="ECO:0007669"/>
    <property type="project" value="InterPro"/>
</dbReference>
<dbReference type="GO" id="GO:0016709">
    <property type="term" value="F:oxidoreductase activity, acting on paired donors, with incorporation or reduction of molecular oxygen, NAD(P)H as one donor, and incorporation of one atom of oxygen"/>
    <property type="evidence" value="ECO:0007669"/>
    <property type="project" value="UniProtKB-ARBA"/>
</dbReference>
<dbReference type="Pfam" id="PF21274">
    <property type="entry name" value="Rng_hyd_C"/>
    <property type="match status" value="1"/>
</dbReference>
<evidence type="ECO:0000313" key="6">
    <source>
        <dbReference type="Proteomes" id="UP000319769"/>
    </source>
</evidence>
<proteinExistence type="predicted"/>
<dbReference type="EMBL" id="VMNW02000034">
    <property type="protein sequence ID" value="KAA9158571.1"/>
    <property type="molecule type" value="Genomic_DNA"/>
</dbReference>
<feature type="domain" description="FAD-binding" evidence="4">
    <location>
        <begin position="4"/>
        <end position="350"/>
    </location>
</feature>
<dbReference type="InterPro" id="IPR050641">
    <property type="entry name" value="RIFMO-like"/>
</dbReference>
<accession>A0A5N0UY42</accession>
<dbReference type="Gene3D" id="3.50.50.60">
    <property type="entry name" value="FAD/NAD(P)-binding domain"/>
    <property type="match status" value="1"/>
</dbReference>
<evidence type="ECO:0000259" key="4">
    <source>
        <dbReference type="Pfam" id="PF01494"/>
    </source>
</evidence>
<dbReference type="RefSeq" id="WP_144747490.1">
    <property type="nucleotide sequence ID" value="NZ_VMNW02000034.1"/>
</dbReference>
<comment type="caution">
    <text evidence="5">The sequence shown here is derived from an EMBL/GenBank/DDBJ whole genome shotgun (WGS) entry which is preliminary data.</text>
</comment>
<dbReference type="PRINTS" id="PR00420">
    <property type="entry name" value="RNGMNOXGNASE"/>
</dbReference>
<name>A0A5N0UY42_9PSEU</name>
<dbReference type="InterPro" id="IPR036188">
    <property type="entry name" value="FAD/NAD-bd_sf"/>
</dbReference>
<evidence type="ECO:0000256" key="1">
    <source>
        <dbReference type="ARBA" id="ARBA00001974"/>
    </source>
</evidence>
<keyword evidence="2" id="KW-0285">Flavoprotein</keyword>
<keyword evidence="6" id="KW-1185">Reference proteome</keyword>
<evidence type="ECO:0000256" key="3">
    <source>
        <dbReference type="ARBA" id="ARBA00022827"/>
    </source>
</evidence>
<dbReference type="Proteomes" id="UP000319769">
    <property type="component" value="Unassembled WGS sequence"/>
</dbReference>
<sequence length="495" mass="53850">MTEDVVIAGAGPNGLFLACELRLAGVKPVVLERLPEPPSTPKANGLVGRVVQLLDYRGLYQRISGAGKPSPAPGYQFAGFPLELRSLGDHPLYVLPLPQRTLEARLTEYALELGVEIRRGQELVSLSQDEDKVVVETNDGTLETRYLVGADGGHSVVRKQVGIGFPGTSDDSFTSVQGRVLLDPSAFTTGGEIETPDGPVRPFQWHRSPRGAFALAPFEPGVFRVSLLEWGRPAVSEDIPVTLDELRAAVRRVLGRDLPMSLPEDDDPLVWRRRTGSNARQAERYREGRVLLLGDAAHVHPAVGGPGLNLGLQDAVNLGWKLAAEVRGWAPPGLLDTYESERLPLGRRVLLHTQAQMTLLSPGEEVGSVRALFGELLDESVVRQRIAEMLAGADVRYDLTAPAHPLLGRWMPDVPLRADGVTRVAELMRSGRAVLLDFTGAHDGFEHEQVDYVRAETAEPPADAVLIRPDGYVAWAGGDGLTEALGQWFRMSEKV</sequence>
<gene>
    <name evidence="5" type="ORF">FPZ12_022280</name>
</gene>
<organism evidence="5 6">
    <name type="scientific">Amycolatopsis acidicola</name>
    <dbReference type="NCBI Taxonomy" id="2596893"/>
    <lineage>
        <taxon>Bacteria</taxon>
        <taxon>Bacillati</taxon>
        <taxon>Actinomycetota</taxon>
        <taxon>Actinomycetes</taxon>
        <taxon>Pseudonocardiales</taxon>
        <taxon>Pseudonocardiaceae</taxon>
        <taxon>Amycolatopsis</taxon>
    </lineage>
</organism>
<dbReference type="AlphaFoldDB" id="A0A5N0UY42"/>
<comment type="cofactor">
    <cofactor evidence="1">
        <name>FAD</name>
        <dbReference type="ChEBI" id="CHEBI:57692"/>
    </cofactor>
</comment>
<dbReference type="Pfam" id="PF01494">
    <property type="entry name" value="FAD_binding_3"/>
    <property type="match status" value="1"/>
</dbReference>
<dbReference type="PANTHER" id="PTHR43004:SF19">
    <property type="entry name" value="BINDING MONOOXYGENASE, PUTATIVE (JCVI)-RELATED"/>
    <property type="match status" value="1"/>
</dbReference>
<dbReference type="OrthoDB" id="4141215at2"/>
<dbReference type="SUPFAM" id="SSF51905">
    <property type="entry name" value="FAD/NAD(P)-binding domain"/>
    <property type="match status" value="1"/>
</dbReference>
<dbReference type="InterPro" id="IPR002938">
    <property type="entry name" value="FAD-bd"/>
</dbReference>
<dbReference type="PANTHER" id="PTHR43004">
    <property type="entry name" value="TRK SYSTEM POTASSIUM UPTAKE PROTEIN"/>
    <property type="match status" value="1"/>
</dbReference>
<protein>
    <submittedName>
        <fullName evidence="5">FAD-dependent oxidoreductase</fullName>
    </submittedName>
</protein>
<evidence type="ECO:0000313" key="5">
    <source>
        <dbReference type="EMBL" id="KAA9158571.1"/>
    </source>
</evidence>